<evidence type="ECO:0000313" key="1">
    <source>
        <dbReference type="EMBL" id="CAG8672149.1"/>
    </source>
</evidence>
<name>A0ACA9NTT9_9GLOM</name>
<feature type="non-terminal residue" evidence="1">
    <location>
        <position position="1"/>
    </location>
</feature>
<sequence>TTNNANTYAEYDEGHETDDHTYPCNNTNANFIEESFAEDPHNYWIPSAQDLVDISHHDTAENFQDPGKETFTEVVFRQIAQTNNKHKGS</sequence>
<dbReference type="EMBL" id="CAJVPW010016728">
    <property type="protein sequence ID" value="CAG8672149.1"/>
    <property type="molecule type" value="Genomic_DNA"/>
</dbReference>
<comment type="caution">
    <text evidence="1">The sequence shown here is derived from an EMBL/GenBank/DDBJ whole genome shotgun (WGS) entry which is preliminary data.</text>
</comment>
<proteinExistence type="predicted"/>
<dbReference type="Proteomes" id="UP000789366">
    <property type="component" value="Unassembled WGS sequence"/>
</dbReference>
<keyword evidence="2" id="KW-1185">Reference proteome</keyword>
<organism evidence="1 2">
    <name type="scientific">Cetraspora pellucida</name>
    <dbReference type="NCBI Taxonomy" id="1433469"/>
    <lineage>
        <taxon>Eukaryota</taxon>
        <taxon>Fungi</taxon>
        <taxon>Fungi incertae sedis</taxon>
        <taxon>Mucoromycota</taxon>
        <taxon>Glomeromycotina</taxon>
        <taxon>Glomeromycetes</taxon>
        <taxon>Diversisporales</taxon>
        <taxon>Gigasporaceae</taxon>
        <taxon>Cetraspora</taxon>
    </lineage>
</organism>
<reference evidence="1" key="1">
    <citation type="submission" date="2021-06" db="EMBL/GenBank/DDBJ databases">
        <authorList>
            <person name="Kallberg Y."/>
            <person name="Tangrot J."/>
            <person name="Rosling A."/>
        </authorList>
    </citation>
    <scope>NUCLEOTIDE SEQUENCE</scope>
    <source>
        <strain evidence="1">28 12/20/2015</strain>
    </source>
</reference>
<gene>
    <name evidence="1" type="ORF">SPELUC_LOCUS9717</name>
</gene>
<evidence type="ECO:0000313" key="2">
    <source>
        <dbReference type="Proteomes" id="UP000789366"/>
    </source>
</evidence>
<accession>A0ACA9NTT9</accession>
<protein>
    <submittedName>
        <fullName evidence="1">11186_t:CDS:1</fullName>
    </submittedName>
</protein>